<dbReference type="Gene3D" id="1.10.10.1150">
    <property type="entry name" value="Coenzyme PQQ synthesis protein D (PqqD)"/>
    <property type="match status" value="1"/>
</dbReference>
<comment type="caution">
    <text evidence="1">The sequence shown here is derived from an EMBL/GenBank/DDBJ whole genome shotgun (WGS) entry which is preliminary data.</text>
</comment>
<accession>A0ABW5KN52</accession>
<dbReference type="Proteomes" id="UP001597545">
    <property type="component" value="Unassembled WGS sequence"/>
</dbReference>
<dbReference type="InterPro" id="IPR041881">
    <property type="entry name" value="PqqD_sf"/>
</dbReference>
<dbReference type="Pfam" id="PF05402">
    <property type="entry name" value="PqqD"/>
    <property type="match status" value="1"/>
</dbReference>
<dbReference type="InterPro" id="IPR008792">
    <property type="entry name" value="PQQD"/>
</dbReference>
<name>A0ABW5KN52_9SPHI</name>
<evidence type="ECO:0000313" key="2">
    <source>
        <dbReference type="Proteomes" id="UP001597545"/>
    </source>
</evidence>
<organism evidence="1 2">
    <name type="scientific">Sphingobacterium suaedae</name>
    <dbReference type="NCBI Taxonomy" id="1686402"/>
    <lineage>
        <taxon>Bacteria</taxon>
        <taxon>Pseudomonadati</taxon>
        <taxon>Bacteroidota</taxon>
        <taxon>Sphingobacteriia</taxon>
        <taxon>Sphingobacteriales</taxon>
        <taxon>Sphingobacteriaceae</taxon>
        <taxon>Sphingobacterium</taxon>
    </lineage>
</organism>
<gene>
    <name evidence="1" type="ORF">ACFSR5_19995</name>
</gene>
<sequence length="89" mass="9966">MKLRKDLRLRHLGGEHVIVEPALGMEDLSNIHTLNDTAAYVWEALQDKEFTIASVTEVLLDRYDVTEAIAASDAAVLVRDFEKRGLLTS</sequence>
<dbReference type="EMBL" id="JBHULR010000021">
    <property type="protein sequence ID" value="MFD2549938.1"/>
    <property type="molecule type" value="Genomic_DNA"/>
</dbReference>
<keyword evidence="2" id="KW-1185">Reference proteome</keyword>
<dbReference type="RefSeq" id="WP_380906319.1">
    <property type="nucleotide sequence ID" value="NZ_JBHUEG010000018.1"/>
</dbReference>
<proteinExistence type="predicted"/>
<protein>
    <submittedName>
        <fullName evidence="1">PqqD family protein</fullName>
    </submittedName>
</protein>
<evidence type="ECO:0000313" key="1">
    <source>
        <dbReference type="EMBL" id="MFD2549938.1"/>
    </source>
</evidence>
<reference evidence="2" key="1">
    <citation type="journal article" date="2019" name="Int. J. Syst. Evol. Microbiol.">
        <title>The Global Catalogue of Microorganisms (GCM) 10K type strain sequencing project: providing services to taxonomists for standard genome sequencing and annotation.</title>
        <authorList>
            <consortium name="The Broad Institute Genomics Platform"/>
            <consortium name="The Broad Institute Genome Sequencing Center for Infectious Disease"/>
            <person name="Wu L."/>
            <person name="Ma J."/>
        </authorList>
    </citation>
    <scope>NUCLEOTIDE SEQUENCE [LARGE SCALE GENOMIC DNA]</scope>
    <source>
        <strain evidence="2">KCTC 42662</strain>
    </source>
</reference>